<feature type="compositionally biased region" description="Polar residues" evidence="1">
    <location>
        <begin position="93"/>
        <end position="115"/>
    </location>
</feature>
<keyword evidence="4" id="KW-1185">Reference proteome</keyword>
<evidence type="ECO:0000313" key="4">
    <source>
        <dbReference type="Proteomes" id="UP000708208"/>
    </source>
</evidence>
<keyword evidence="2" id="KW-0472">Membrane</keyword>
<feature type="compositionally biased region" description="Polar residues" evidence="1">
    <location>
        <begin position="149"/>
        <end position="162"/>
    </location>
</feature>
<dbReference type="AlphaFoldDB" id="A0A8J2PLK4"/>
<reference evidence="3" key="1">
    <citation type="submission" date="2021-06" db="EMBL/GenBank/DDBJ databases">
        <authorList>
            <person name="Hodson N. C."/>
            <person name="Mongue J. A."/>
            <person name="Jaron S. K."/>
        </authorList>
    </citation>
    <scope>NUCLEOTIDE SEQUENCE</scope>
</reference>
<evidence type="ECO:0000313" key="3">
    <source>
        <dbReference type="EMBL" id="CAG7835483.1"/>
    </source>
</evidence>
<evidence type="ECO:0000256" key="1">
    <source>
        <dbReference type="SAM" id="MobiDB-lite"/>
    </source>
</evidence>
<dbReference type="Proteomes" id="UP000708208">
    <property type="component" value="Unassembled WGS sequence"/>
</dbReference>
<evidence type="ECO:0000256" key="2">
    <source>
        <dbReference type="SAM" id="Phobius"/>
    </source>
</evidence>
<keyword evidence="2" id="KW-0812">Transmembrane</keyword>
<keyword evidence="2" id="KW-1133">Transmembrane helix</keyword>
<sequence length="188" mass="21144">MGNPVSNLFAIAVVFGLIAAILYLYCWFFSRQDHMRSHLYNWKSIFRIENGLGPDEKAYPQTGNEVGQVGKFTELIETGSISEYESTDKRAQHFSSANPSTSTIEQPGSPSSSEGQRSERNVERHSTAPYPINEPNMPMPGLPGITFIEWQQPSPDNSEYTHQNVRELPPLYTEVIVEVPKSDIQPPK</sequence>
<accession>A0A8J2PLK4</accession>
<proteinExistence type="predicted"/>
<feature type="transmembrane region" description="Helical" evidence="2">
    <location>
        <begin position="6"/>
        <end position="28"/>
    </location>
</feature>
<feature type="compositionally biased region" description="Basic and acidic residues" evidence="1">
    <location>
        <begin position="116"/>
        <end position="126"/>
    </location>
</feature>
<dbReference type="EMBL" id="CAJVCH010570638">
    <property type="protein sequence ID" value="CAG7835483.1"/>
    <property type="molecule type" value="Genomic_DNA"/>
</dbReference>
<name>A0A8J2PLK4_9HEXA</name>
<feature type="region of interest" description="Disordered" evidence="1">
    <location>
        <begin position="86"/>
        <end position="162"/>
    </location>
</feature>
<protein>
    <submittedName>
        <fullName evidence="3">Uncharacterized protein</fullName>
    </submittedName>
</protein>
<comment type="caution">
    <text evidence="3">The sequence shown here is derived from an EMBL/GenBank/DDBJ whole genome shotgun (WGS) entry which is preliminary data.</text>
</comment>
<organism evidence="3 4">
    <name type="scientific">Allacma fusca</name>
    <dbReference type="NCBI Taxonomy" id="39272"/>
    <lineage>
        <taxon>Eukaryota</taxon>
        <taxon>Metazoa</taxon>
        <taxon>Ecdysozoa</taxon>
        <taxon>Arthropoda</taxon>
        <taxon>Hexapoda</taxon>
        <taxon>Collembola</taxon>
        <taxon>Symphypleona</taxon>
        <taxon>Sminthuridae</taxon>
        <taxon>Allacma</taxon>
    </lineage>
</organism>
<gene>
    <name evidence="3" type="ORF">AFUS01_LOCUS44848</name>
</gene>